<dbReference type="EMBL" id="CP022684">
    <property type="protein sequence ID" value="AUM12878.1"/>
    <property type="molecule type" value="Genomic_DNA"/>
</dbReference>
<dbReference type="InterPro" id="IPR041413">
    <property type="entry name" value="MLTR_LBD"/>
</dbReference>
<name>A0A2K9LKK2_9GAMM</name>
<dbReference type="SMART" id="SM00530">
    <property type="entry name" value="HTH_XRE"/>
    <property type="match status" value="1"/>
</dbReference>
<evidence type="ECO:0000259" key="1">
    <source>
        <dbReference type="PROSITE" id="PS50943"/>
    </source>
</evidence>
<dbReference type="InterPro" id="IPR010982">
    <property type="entry name" value="Lambda_DNA-bd_dom_sf"/>
</dbReference>
<dbReference type="SUPFAM" id="SSF47413">
    <property type="entry name" value="lambda repressor-like DNA-binding domains"/>
    <property type="match status" value="1"/>
</dbReference>
<dbReference type="PANTHER" id="PTHR35010:SF4">
    <property type="entry name" value="BLL5781 PROTEIN"/>
    <property type="match status" value="1"/>
</dbReference>
<dbReference type="GO" id="GO:0003677">
    <property type="term" value="F:DNA binding"/>
    <property type="evidence" value="ECO:0007669"/>
    <property type="project" value="InterPro"/>
</dbReference>
<dbReference type="Gene3D" id="1.10.260.40">
    <property type="entry name" value="lambda repressor-like DNA-binding domains"/>
    <property type="match status" value="1"/>
</dbReference>
<proteinExistence type="predicted"/>
<dbReference type="AlphaFoldDB" id="A0A2K9LKK2"/>
<dbReference type="Proteomes" id="UP000235116">
    <property type="component" value="Chromosome"/>
</dbReference>
<dbReference type="PROSITE" id="PS50943">
    <property type="entry name" value="HTH_CROC1"/>
    <property type="match status" value="1"/>
</dbReference>
<protein>
    <recommendedName>
        <fullName evidence="1">HTH cro/C1-type domain-containing protein</fullName>
    </recommendedName>
</protein>
<reference evidence="3" key="1">
    <citation type="submission" date="2017-08" db="EMBL/GenBank/DDBJ databases">
        <title>Direct submision.</title>
        <authorList>
            <person name="Kim S.-J."/>
            <person name="Rhee S.-K."/>
        </authorList>
    </citation>
    <scope>NUCLEOTIDE SEQUENCE [LARGE SCALE GENOMIC DNA]</scope>
    <source>
        <strain evidence="3">GI5</strain>
    </source>
</reference>
<dbReference type="CDD" id="cd00093">
    <property type="entry name" value="HTH_XRE"/>
    <property type="match status" value="1"/>
</dbReference>
<dbReference type="Pfam" id="PF17765">
    <property type="entry name" value="MLTR_LBD"/>
    <property type="match status" value="1"/>
</dbReference>
<dbReference type="Pfam" id="PF01381">
    <property type="entry name" value="HTH_3"/>
    <property type="match status" value="1"/>
</dbReference>
<dbReference type="RefSeq" id="WP_101894260.1">
    <property type="nucleotide sequence ID" value="NZ_CP022684.1"/>
</dbReference>
<accession>A0A2K9LKK2</accession>
<dbReference type="Gene3D" id="3.30.450.180">
    <property type="match status" value="1"/>
</dbReference>
<dbReference type="PANTHER" id="PTHR35010">
    <property type="entry name" value="BLL4672 PROTEIN-RELATED"/>
    <property type="match status" value="1"/>
</dbReference>
<dbReference type="InterPro" id="IPR001387">
    <property type="entry name" value="Cro/C1-type_HTH"/>
</dbReference>
<evidence type="ECO:0000313" key="2">
    <source>
        <dbReference type="EMBL" id="AUM12878.1"/>
    </source>
</evidence>
<keyword evidence="3" id="KW-1185">Reference proteome</keyword>
<dbReference type="KEGG" id="kak:Kalk_10790"/>
<sequence length="280" mass="31399">MTTSTAHQKTSTGFGPLLRTWRERRKRSQLDLSLDAGVSQRHLSFLESGRAKPSRDMILQLTEVLDVPLRDRNLLLQTAGFASAYEARPLDSDDMAAVRQALELTLQHHEPYPAVVMDKRWNLLLQNSAADRFIGLLGDTKSLWQQVDPSGKRNAMRLTFSPHGMQPLISNWPDAASMLLSRLQREVTADPGNQDLAELLQELGNLPTIPERWQTQAIHSAPEPILPLELSFNGTTLRIFSMISTFGTALDITADELRVETFFPADDFSAQFFQMLAANT</sequence>
<evidence type="ECO:0000313" key="3">
    <source>
        <dbReference type="Proteomes" id="UP000235116"/>
    </source>
</evidence>
<organism evidence="2 3">
    <name type="scientific">Ketobacter alkanivorans</name>
    <dbReference type="NCBI Taxonomy" id="1917421"/>
    <lineage>
        <taxon>Bacteria</taxon>
        <taxon>Pseudomonadati</taxon>
        <taxon>Pseudomonadota</taxon>
        <taxon>Gammaproteobacteria</taxon>
        <taxon>Pseudomonadales</taxon>
        <taxon>Ketobacteraceae</taxon>
        <taxon>Ketobacter</taxon>
    </lineage>
</organism>
<dbReference type="OrthoDB" id="2959414at2"/>
<gene>
    <name evidence="2" type="ORF">Kalk_10790</name>
</gene>
<feature type="domain" description="HTH cro/C1-type" evidence="1">
    <location>
        <begin position="18"/>
        <end position="72"/>
    </location>
</feature>